<evidence type="ECO:0000313" key="4">
    <source>
        <dbReference type="Proteomes" id="UP000515908"/>
    </source>
</evidence>
<feature type="compositionally biased region" description="Polar residues" evidence="2">
    <location>
        <begin position="839"/>
        <end position="858"/>
    </location>
</feature>
<keyword evidence="4" id="KW-1185">Reference proteome</keyword>
<keyword evidence="1" id="KW-0175">Coiled coil</keyword>
<feature type="coiled-coil region" evidence="1">
    <location>
        <begin position="702"/>
        <end position="791"/>
    </location>
</feature>
<sequence>MNSSRGDGSTYLPLNNLSADFIASANHTNSLNNNNNNLVQSHQSSPRGAYERSPSTAVVEYSGMNNNNNSTATADLQRSIVQQQLTQAQKELRRVKEEAQETNKKLGEVTSLLNEQRMEHSSLTHRYSTVVEKLTSAEGVVKKLEDQLVQERQRHKGTKEDRDSLQADLRDLRWECDRLLKTVEELESTRGLDQREVQRLLEDRSQYIPTVEVRRLQTEVQASQEGLANRLEKSLAALRATAEESETSLFVGRSAVQSAATDLEARVARAEGTLDTLHQQVLTFHKGVSAECDDFMAALLTENKELWQHLTKLQSEHDLVTAELELKRQRGETVPLQQHQYVQRQLDAMSDRFAKAQQVIETQTILSREHEREMQALIEQNDALEAELGELRQRWESEKAGSEDKSAALTEAESALAEAARQIEQLQTTIREEREKTDATVKEVTAVHDAIQEEYEERLRKLKSDLHLATERTTQTERELEETVQVAEGLRRELGEQSEYFQAYKARVEESMSQQERTQVSEVAAVRAMLEEELAELRQQLDRASEEARTAARERDEGLTKIHMLEAAASTREEDLRDLREENSQQRQLHDVTMEKLREAQGELEHLRLNAGEGGAQSKELQKQLDRITKERDDLFQRVADVEQRGEARYAQLQKEWKSGEEMRTVLQEEIKTLRLRCTAAESALQSRDHQEQDREHLMKANLKLHEQYQAVQQENRSLAEQLSALRQRSGASELLQQQLEEFQARLRELPLLRQTADEARRDMLKAREETEELRRERDAMAARLDAFLEESKSAAAREDDFDRIFKDASEAAKRLSGQVSTARGRPSKGSYSGDYHVFSNTRPSPKIPTGSTPSRVGSGSRGRQEVGVGEVDSPRRTPQRPWKS</sequence>
<feature type="compositionally biased region" description="Low complexity" evidence="2">
    <location>
        <begin position="32"/>
        <end position="45"/>
    </location>
</feature>
<dbReference type="Proteomes" id="UP000515908">
    <property type="component" value="Chromosome 25"/>
</dbReference>
<evidence type="ECO:0000256" key="1">
    <source>
        <dbReference type="SAM" id="Coils"/>
    </source>
</evidence>
<name>A0A7G2CSY4_9TRYP</name>
<evidence type="ECO:0000256" key="2">
    <source>
        <dbReference type="SAM" id="MobiDB-lite"/>
    </source>
</evidence>
<dbReference type="VEuPathDB" id="TriTrypDB:ADEAN_000988100"/>
<dbReference type="AlphaFoldDB" id="A0A7G2CSY4"/>
<feature type="coiled-coil region" evidence="1">
    <location>
        <begin position="367"/>
        <end position="479"/>
    </location>
</feature>
<organism evidence="3 4">
    <name type="scientific">Angomonas deanei</name>
    <dbReference type="NCBI Taxonomy" id="59799"/>
    <lineage>
        <taxon>Eukaryota</taxon>
        <taxon>Discoba</taxon>
        <taxon>Euglenozoa</taxon>
        <taxon>Kinetoplastea</taxon>
        <taxon>Metakinetoplastina</taxon>
        <taxon>Trypanosomatida</taxon>
        <taxon>Trypanosomatidae</taxon>
        <taxon>Strigomonadinae</taxon>
        <taxon>Angomonas</taxon>
    </lineage>
</organism>
<feature type="coiled-coil region" evidence="1">
    <location>
        <begin position="228"/>
        <end position="280"/>
    </location>
</feature>
<dbReference type="EMBL" id="LR877169">
    <property type="protein sequence ID" value="CAD2222337.1"/>
    <property type="molecule type" value="Genomic_DNA"/>
</dbReference>
<feature type="coiled-coil region" evidence="1">
    <location>
        <begin position="520"/>
        <end position="645"/>
    </location>
</feature>
<protein>
    <submittedName>
        <fullName evidence="3">Uncharacterized protein</fullName>
    </submittedName>
</protein>
<feature type="region of interest" description="Disordered" evidence="2">
    <location>
        <begin position="813"/>
        <end position="885"/>
    </location>
</feature>
<evidence type="ECO:0000313" key="3">
    <source>
        <dbReference type="EMBL" id="CAD2222337.1"/>
    </source>
</evidence>
<proteinExistence type="predicted"/>
<dbReference type="SUPFAM" id="SSF90257">
    <property type="entry name" value="Myosin rod fragments"/>
    <property type="match status" value="1"/>
</dbReference>
<accession>A0A7G2CSY4</accession>
<reference evidence="3 4" key="1">
    <citation type="submission" date="2020-08" db="EMBL/GenBank/DDBJ databases">
        <authorList>
            <person name="Newling K."/>
            <person name="Davey J."/>
            <person name="Forrester S."/>
        </authorList>
    </citation>
    <scope>NUCLEOTIDE SEQUENCE [LARGE SCALE GENOMIC DNA]</scope>
    <source>
        <strain evidence="4">Crithidia deanei Carvalho (ATCC PRA-265)</strain>
    </source>
</reference>
<feature type="region of interest" description="Disordered" evidence="2">
    <location>
        <begin position="32"/>
        <end position="51"/>
    </location>
</feature>
<feature type="coiled-coil region" evidence="1">
    <location>
        <begin position="78"/>
        <end position="189"/>
    </location>
</feature>
<gene>
    <name evidence="3" type="ORF">ADEAN_000988100</name>
</gene>